<dbReference type="Pfam" id="PF13359">
    <property type="entry name" value="DDE_Tnp_4"/>
    <property type="match status" value="1"/>
</dbReference>
<protein>
    <recommendedName>
        <fullName evidence="8">DDE Tnp4 domain-containing protein</fullName>
    </recommendedName>
</protein>
<dbReference type="Proteomes" id="UP000271889">
    <property type="component" value="Unassembled WGS sequence"/>
</dbReference>
<dbReference type="GO" id="GO:0016787">
    <property type="term" value="F:hydrolase activity"/>
    <property type="evidence" value="ECO:0007669"/>
    <property type="project" value="UniProtKB-KW"/>
</dbReference>
<feature type="domain" description="DDE Tnp4" evidence="8">
    <location>
        <begin position="22"/>
        <end position="180"/>
    </location>
</feature>
<evidence type="ECO:0000313" key="10">
    <source>
        <dbReference type="Proteomes" id="UP000271889"/>
    </source>
</evidence>
<evidence type="ECO:0000256" key="3">
    <source>
        <dbReference type="ARBA" id="ARBA00006958"/>
    </source>
</evidence>
<keyword evidence="6" id="KW-0378">Hydrolase</keyword>
<accession>A0A3P6T4P6</accession>
<dbReference type="PANTHER" id="PTHR22930:SF269">
    <property type="entry name" value="NUCLEASE HARBI1-LIKE PROTEIN"/>
    <property type="match status" value="1"/>
</dbReference>
<dbReference type="GO" id="GO:0046872">
    <property type="term" value="F:metal ion binding"/>
    <property type="evidence" value="ECO:0007669"/>
    <property type="project" value="UniProtKB-KW"/>
</dbReference>
<evidence type="ECO:0000313" key="9">
    <source>
        <dbReference type="EMBL" id="VDK82942.1"/>
    </source>
</evidence>
<keyword evidence="10" id="KW-1185">Reference proteome</keyword>
<sequence length="197" mass="22595">MFEDCAIKTQRRYDYPRAVGFLDGKHIRIKRPKNSGSMYWNYKQFYSIILLALCDADYRILAYDIGAPGRAGDAAVFRDSSMKRWVDENDALFPQTQTLGDVGPVQFHILVDGGFGQAHRFVRPFTEVQANTASKRRFNEKHCGARRMIESVFGILVRRFQVLQTSMQLEPERAAMVVKSILVSKTKAEVICFEFLL</sequence>
<name>A0A3P6T4P6_CYLGO</name>
<gene>
    <name evidence="9" type="ORF">CGOC_LOCUS8047</name>
</gene>
<dbReference type="InterPro" id="IPR027806">
    <property type="entry name" value="HARBI1_dom"/>
</dbReference>
<dbReference type="GO" id="GO:0005634">
    <property type="term" value="C:nucleus"/>
    <property type="evidence" value="ECO:0007669"/>
    <property type="project" value="UniProtKB-SubCell"/>
</dbReference>
<dbReference type="InterPro" id="IPR045249">
    <property type="entry name" value="HARBI1-like"/>
</dbReference>
<keyword evidence="4" id="KW-0540">Nuclease</keyword>
<organism evidence="9 10">
    <name type="scientific">Cylicostephanus goldi</name>
    <name type="common">Nematode worm</name>
    <dbReference type="NCBI Taxonomy" id="71465"/>
    <lineage>
        <taxon>Eukaryota</taxon>
        <taxon>Metazoa</taxon>
        <taxon>Ecdysozoa</taxon>
        <taxon>Nematoda</taxon>
        <taxon>Chromadorea</taxon>
        <taxon>Rhabditida</taxon>
        <taxon>Rhabditina</taxon>
        <taxon>Rhabditomorpha</taxon>
        <taxon>Strongyloidea</taxon>
        <taxon>Strongylidae</taxon>
        <taxon>Cylicostephanus</taxon>
    </lineage>
</organism>
<proteinExistence type="inferred from homology"/>
<dbReference type="AlphaFoldDB" id="A0A3P6T4P6"/>
<evidence type="ECO:0000256" key="1">
    <source>
        <dbReference type="ARBA" id="ARBA00001968"/>
    </source>
</evidence>
<keyword evidence="5" id="KW-0479">Metal-binding</keyword>
<dbReference type="PANTHER" id="PTHR22930">
    <property type="match status" value="1"/>
</dbReference>
<dbReference type="EMBL" id="UYRV01028914">
    <property type="protein sequence ID" value="VDK82942.1"/>
    <property type="molecule type" value="Genomic_DNA"/>
</dbReference>
<reference evidence="9 10" key="1">
    <citation type="submission" date="2018-11" db="EMBL/GenBank/DDBJ databases">
        <authorList>
            <consortium name="Pathogen Informatics"/>
        </authorList>
    </citation>
    <scope>NUCLEOTIDE SEQUENCE [LARGE SCALE GENOMIC DNA]</scope>
</reference>
<evidence type="ECO:0000256" key="5">
    <source>
        <dbReference type="ARBA" id="ARBA00022723"/>
    </source>
</evidence>
<dbReference type="OrthoDB" id="5874107at2759"/>
<evidence type="ECO:0000259" key="8">
    <source>
        <dbReference type="Pfam" id="PF13359"/>
    </source>
</evidence>
<dbReference type="GO" id="GO:0004518">
    <property type="term" value="F:nuclease activity"/>
    <property type="evidence" value="ECO:0007669"/>
    <property type="project" value="UniProtKB-KW"/>
</dbReference>
<keyword evidence="7" id="KW-0539">Nucleus</keyword>
<comment type="cofactor">
    <cofactor evidence="1">
        <name>a divalent metal cation</name>
        <dbReference type="ChEBI" id="CHEBI:60240"/>
    </cofactor>
</comment>
<evidence type="ECO:0000256" key="6">
    <source>
        <dbReference type="ARBA" id="ARBA00022801"/>
    </source>
</evidence>
<evidence type="ECO:0000256" key="4">
    <source>
        <dbReference type="ARBA" id="ARBA00022722"/>
    </source>
</evidence>
<evidence type="ECO:0000256" key="7">
    <source>
        <dbReference type="ARBA" id="ARBA00023242"/>
    </source>
</evidence>
<comment type="subcellular location">
    <subcellularLocation>
        <location evidence="2">Nucleus</location>
    </subcellularLocation>
</comment>
<comment type="similarity">
    <text evidence="3">Belongs to the HARBI1 family.</text>
</comment>
<evidence type="ECO:0000256" key="2">
    <source>
        <dbReference type="ARBA" id="ARBA00004123"/>
    </source>
</evidence>